<name>A0A951Q1A6_9NOST</name>
<organism evidence="1 2">
    <name type="scientific">Mojavia pulchra JT2-VF2</name>
    <dbReference type="NCBI Taxonomy" id="287848"/>
    <lineage>
        <taxon>Bacteria</taxon>
        <taxon>Bacillati</taxon>
        <taxon>Cyanobacteriota</taxon>
        <taxon>Cyanophyceae</taxon>
        <taxon>Nostocales</taxon>
        <taxon>Nostocaceae</taxon>
    </lineage>
</organism>
<evidence type="ECO:0000313" key="1">
    <source>
        <dbReference type="EMBL" id="MBW4563486.1"/>
    </source>
</evidence>
<gene>
    <name evidence="1" type="ORF">KME32_20540</name>
</gene>
<dbReference type="EMBL" id="JAHHHN010000013">
    <property type="protein sequence ID" value="MBW4563486.1"/>
    <property type="molecule type" value="Genomic_DNA"/>
</dbReference>
<accession>A0A951Q1A6</accession>
<dbReference type="Proteomes" id="UP000715781">
    <property type="component" value="Unassembled WGS sequence"/>
</dbReference>
<comment type="caution">
    <text evidence="1">The sequence shown here is derived from an EMBL/GenBank/DDBJ whole genome shotgun (WGS) entry which is preliminary data.</text>
</comment>
<reference evidence="1" key="1">
    <citation type="submission" date="2021-05" db="EMBL/GenBank/DDBJ databases">
        <authorList>
            <person name="Pietrasiak N."/>
            <person name="Ward R."/>
            <person name="Stajich J.E."/>
            <person name="Kurbessoian T."/>
        </authorList>
    </citation>
    <scope>NUCLEOTIDE SEQUENCE</scope>
    <source>
        <strain evidence="1">JT2-VF2</strain>
    </source>
</reference>
<dbReference type="AlphaFoldDB" id="A0A951Q1A6"/>
<sequence>MKYVSWNTLTKTALNGFSQHGRGSVCLSKDGDVHYCWEGQISLAVLFYNPETEFVLVKEWLNPDSQTTHFVTAIMPLSSNVVLL</sequence>
<protein>
    <submittedName>
        <fullName evidence="1">Uncharacterized protein</fullName>
    </submittedName>
</protein>
<reference evidence="1" key="2">
    <citation type="journal article" date="2022" name="Microbiol. Resour. Announc.">
        <title>Metagenome Sequencing to Explore Phylogenomics of Terrestrial Cyanobacteria.</title>
        <authorList>
            <person name="Ward R.D."/>
            <person name="Stajich J.E."/>
            <person name="Johansen J.R."/>
            <person name="Huntemann M."/>
            <person name="Clum A."/>
            <person name="Foster B."/>
            <person name="Foster B."/>
            <person name="Roux S."/>
            <person name="Palaniappan K."/>
            <person name="Varghese N."/>
            <person name="Mukherjee S."/>
            <person name="Reddy T.B.K."/>
            <person name="Daum C."/>
            <person name="Copeland A."/>
            <person name="Chen I.A."/>
            <person name="Ivanova N.N."/>
            <person name="Kyrpides N.C."/>
            <person name="Shapiro N."/>
            <person name="Eloe-Fadrosh E.A."/>
            <person name="Pietrasiak N."/>
        </authorList>
    </citation>
    <scope>NUCLEOTIDE SEQUENCE</scope>
    <source>
        <strain evidence="1">JT2-VF2</strain>
    </source>
</reference>
<evidence type="ECO:0000313" key="2">
    <source>
        <dbReference type="Proteomes" id="UP000715781"/>
    </source>
</evidence>
<proteinExistence type="predicted"/>